<comment type="caution">
    <text evidence="7">The sequence shown here is derived from an EMBL/GenBank/DDBJ whole genome shotgun (WGS) entry which is preliminary data.</text>
</comment>
<evidence type="ECO:0000259" key="5">
    <source>
        <dbReference type="Pfam" id="PF04935"/>
    </source>
</evidence>
<accession>A0AAD9FN66</accession>
<evidence type="ECO:0000313" key="7">
    <source>
        <dbReference type="EMBL" id="KAK1922904.1"/>
    </source>
</evidence>
<comment type="similarity">
    <text evidence="2">Belongs to the SURF6 family.</text>
</comment>
<reference evidence="7" key="1">
    <citation type="submission" date="2023-02" db="EMBL/GenBank/DDBJ databases">
        <title>Identification and recombinant expression of a fungal hydrolase from Papiliotrema laurentii that hydrolyzes apple cutin and clears colloidal polyester polyurethane.</title>
        <authorList>
            <consortium name="DOE Joint Genome Institute"/>
            <person name="Roman V.A."/>
            <person name="Bojanowski C."/>
            <person name="Crable B.R."/>
            <person name="Wagner D.N."/>
            <person name="Hung C.S."/>
            <person name="Nadeau L.J."/>
            <person name="Schratz L."/>
            <person name="Haridas S."/>
            <person name="Pangilinan J."/>
            <person name="Lipzen A."/>
            <person name="Na H."/>
            <person name="Yan M."/>
            <person name="Ng V."/>
            <person name="Grigoriev I.V."/>
            <person name="Spatafora J.W."/>
            <person name="Barlow D."/>
            <person name="Biffinger J."/>
            <person name="Kelley-Loughnane N."/>
            <person name="Varaljay V.A."/>
            <person name="Crookes-Goodson W.J."/>
        </authorList>
    </citation>
    <scope>NUCLEOTIDE SEQUENCE</scope>
    <source>
        <strain evidence="7">5307AH</strain>
    </source>
</reference>
<keyword evidence="8" id="KW-1185">Reference proteome</keyword>
<dbReference type="GO" id="GO:0042273">
    <property type="term" value="P:ribosomal large subunit biogenesis"/>
    <property type="evidence" value="ECO:0007669"/>
    <property type="project" value="TreeGrafter"/>
</dbReference>
<feature type="compositionally biased region" description="Basic residues" evidence="4">
    <location>
        <begin position="151"/>
        <end position="164"/>
    </location>
</feature>
<feature type="domain" description="Ribosomal RNA-processing protein 14 N-terminal" evidence="6">
    <location>
        <begin position="17"/>
        <end position="76"/>
    </location>
</feature>
<dbReference type="EMBL" id="JAODAN010000007">
    <property type="protein sequence ID" value="KAK1922904.1"/>
    <property type="molecule type" value="Genomic_DNA"/>
</dbReference>
<dbReference type="InterPro" id="IPR029188">
    <property type="entry name" value="Rrp14_N"/>
</dbReference>
<feature type="compositionally biased region" description="Gly residues" evidence="4">
    <location>
        <begin position="347"/>
        <end position="368"/>
    </location>
</feature>
<dbReference type="PANTHER" id="PTHR14369">
    <property type="entry name" value="SURFEIT LOCUS PROTEIN 6"/>
    <property type="match status" value="1"/>
</dbReference>
<sequence length="368" mass="40533">MATDAMAPTPTSDLLASLEKHNANFTTLLSLIPSKFYVAPDPEEADNRYMKNKKRKTGEEIKEHKKRAKQNKLDPANHQTAADLLDEPTTSTSTSNASLPPALPAVQPLPPAATITDLRARLQNKLEGFRKDRGVDDSDPQSRDALEAERRRRRGEIRDKRRNLRKEERRKAREEPTAKPAKTQLIVPELKDAETISYPAISLPSSSKQKAPLKSLSNPSQALAHLEKHNAKLASLPADKRKEIEERERWAKAEERAKGGKVADQEGTLKKAVKRLEKKKSKSGKEWAERKRDLEKSHAAAAKKRNDNIASRNEARKNKKMGVKEKNKAKTKGKGRPGFEGGKKGGKGGNSGGAGGGKGQGQSHGKGK</sequence>
<keyword evidence="3" id="KW-0539">Nucleus</keyword>
<evidence type="ECO:0000256" key="1">
    <source>
        <dbReference type="ARBA" id="ARBA00004123"/>
    </source>
</evidence>
<evidence type="ECO:0000313" key="8">
    <source>
        <dbReference type="Proteomes" id="UP001182556"/>
    </source>
</evidence>
<dbReference type="GO" id="GO:0003723">
    <property type="term" value="F:RNA binding"/>
    <property type="evidence" value="ECO:0007669"/>
    <property type="project" value="TreeGrafter"/>
</dbReference>
<dbReference type="InterPro" id="IPR007019">
    <property type="entry name" value="SURF6"/>
</dbReference>
<feature type="compositionally biased region" description="Basic and acidic residues" evidence="4">
    <location>
        <begin position="251"/>
        <end position="269"/>
    </location>
</feature>
<feature type="region of interest" description="Disordered" evidence="4">
    <location>
        <begin position="40"/>
        <end position="116"/>
    </location>
</feature>
<evidence type="ECO:0000259" key="6">
    <source>
        <dbReference type="Pfam" id="PF15459"/>
    </source>
</evidence>
<dbReference type="Proteomes" id="UP001182556">
    <property type="component" value="Unassembled WGS sequence"/>
</dbReference>
<feature type="region of interest" description="Disordered" evidence="4">
    <location>
        <begin position="129"/>
        <end position="188"/>
    </location>
</feature>
<dbReference type="GO" id="GO:0042274">
    <property type="term" value="P:ribosomal small subunit biogenesis"/>
    <property type="evidence" value="ECO:0007669"/>
    <property type="project" value="TreeGrafter"/>
</dbReference>
<feature type="compositionally biased region" description="Basic and acidic residues" evidence="4">
    <location>
        <begin position="165"/>
        <end position="177"/>
    </location>
</feature>
<dbReference type="GO" id="GO:0005730">
    <property type="term" value="C:nucleolus"/>
    <property type="evidence" value="ECO:0007669"/>
    <property type="project" value="TreeGrafter"/>
</dbReference>
<dbReference type="AlphaFoldDB" id="A0AAD9FN66"/>
<feature type="compositionally biased region" description="Pro residues" evidence="4">
    <location>
        <begin position="101"/>
        <end position="111"/>
    </location>
</feature>
<feature type="compositionally biased region" description="Basic residues" evidence="4">
    <location>
        <begin position="271"/>
        <end position="282"/>
    </location>
</feature>
<feature type="domain" description="Ribosomal RNA-processing protein 14/surfeit locus protein 6 C-terminal" evidence="5">
    <location>
        <begin position="143"/>
        <end position="322"/>
    </location>
</feature>
<feature type="region of interest" description="Disordered" evidence="4">
    <location>
        <begin position="251"/>
        <end position="368"/>
    </location>
</feature>
<protein>
    <submittedName>
        <fullName evidence="7">Establishment of cell polarity protein</fullName>
    </submittedName>
</protein>
<evidence type="ECO:0000256" key="4">
    <source>
        <dbReference type="SAM" id="MobiDB-lite"/>
    </source>
</evidence>
<comment type="subcellular location">
    <subcellularLocation>
        <location evidence="1">Nucleus</location>
    </subcellularLocation>
</comment>
<dbReference type="Pfam" id="PF15459">
    <property type="entry name" value="RRP14"/>
    <property type="match status" value="1"/>
</dbReference>
<evidence type="ECO:0000256" key="2">
    <source>
        <dbReference type="ARBA" id="ARBA00005904"/>
    </source>
</evidence>
<dbReference type="Pfam" id="PF04935">
    <property type="entry name" value="SURF6"/>
    <property type="match status" value="1"/>
</dbReference>
<organism evidence="7 8">
    <name type="scientific">Papiliotrema laurentii</name>
    <name type="common">Cryptococcus laurentii</name>
    <dbReference type="NCBI Taxonomy" id="5418"/>
    <lineage>
        <taxon>Eukaryota</taxon>
        <taxon>Fungi</taxon>
        <taxon>Dikarya</taxon>
        <taxon>Basidiomycota</taxon>
        <taxon>Agaricomycotina</taxon>
        <taxon>Tremellomycetes</taxon>
        <taxon>Tremellales</taxon>
        <taxon>Rhynchogastremaceae</taxon>
        <taxon>Papiliotrema</taxon>
    </lineage>
</organism>
<gene>
    <name evidence="7" type="ORF">DB88DRAFT_493108</name>
</gene>
<name>A0AAD9FN66_PAPLA</name>
<evidence type="ECO:0000256" key="3">
    <source>
        <dbReference type="ARBA" id="ARBA00023242"/>
    </source>
</evidence>
<feature type="compositionally biased region" description="Basic and acidic residues" evidence="4">
    <location>
        <begin position="129"/>
        <end position="150"/>
    </location>
</feature>
<dbReference type="GO" id="GO:0003677">
    <property type="term" value="F:DNA binding"/>
    <property type="evidence" value="ECO:0007669"/>
    <property type="project" value="TreeGrafter"/>
</dbReference>
<feature type="compositionally biased region" description="Basic and acidic residues" evidence="4">
    <location>
        <begin position="283"/>
        <end position="298"/>
    </location>
</feature>
<dbReference type="InterPro" id="IPR029190">
    <property type="entry name" value="Rrp14/SURF6_C"/>
</dbReference>
<proteinExistence type="inferred from homology"/>
<dbReference type="PANTHER" id="PTHR14369:SF0">
    <property type="entry name" value="SURFEIT LOCUS PROTEIN 6"/>
    <property type="match status" value="1"/>
</dbReference>